<dbReference type="SUPFAM" id="SSF56563">
    <property type="entry name" value="Major capsid protein gp5"/>
    <property type="match status" value="1"/>
</dbReference>
<dbReference type="EMBL" id="NHMK01000003">
    <property type="protein sequence ID" value="OWL98993.1"/>
    <property type="molecule type" value="Genomic_DNA"/>
</dbReference>
<proteinExistence type="predicted"/>
<name>A0A246BTL2_9DEIO</name>
<dbReference type="RefSeq" id="WP_088246685.1">
    <property type="nucleotide sequence ID" value="NZ_NHMK01000003.1"/>
</dbReference>
<dbReference type="Pfam" id="PF25209">
    <property type="entry name" value="Phage_capsid_4"/>
    <property type="match status" value="1"/>
</dbReference>
<protein>
    <recommendedName>
        <fullName evidence="3">Phage major capsid protein</fullName>
    </recommendedName>
</protein>
<evidence type="ECO:0000313" key="2">
    <source>
        <dbReference type="Proteomes" id="UP000197208"/>
    </source>
</evidence>
<reference evidence="1 2" key="1">
    <citation type="submission" date="2017-05" db="EMBL/GenBank/DDBJ databases">
        <title>De novo genome assembly of Deniococcus indicus strain DR1.</title>
        <authorList>
            <person name="Chauhan D."/>
            <person name="Yennamalli R.M."/>
            <person name="Priyadarshini R."/>
        </authorList>
    </citation>
    <scope>NUCLEOTIDE SEQUENCE [LARGE SCALE GENOMIC DNA]</scope>
    <source>
        <strain evidence="1 2">DR1</strain>
    </source>
</reference>
<accession>A0A246BTL2</accession>
<dbReference type="Proteomes" id="UP000197208">
    <property type="component" value="Unassembled WGS sequence"/>
</dbReference>
<evidence type="ECO:0000313" key="1">
    <source>
        <dbReference type="EMBL" id="OWL98993.1"/>
    </source>
</evidence>
<evidence type="ECO:0008006" key="3">
    <source>
        <dbReference type="Google" id="ProtNLM"/>
    </source>
</evidence>
<dbReference type="OrthoDB" id="60009at2"/>
<comment type="caution">
    <text evidence="1">The sequence shown here is derived from an EMBL/GenBank/DDBJ whole genome shotgun (WGS) entry which is preliminary data.</text>
</comment>
<organism evidence="1 2">
    <name type="scientific">Deinococcus indicus</name>
    <dbReference type="NCBI Taxonomy" id="223556"/>
    <lineage>
        <taxon>Bacteria</taxon>
        <taxon>Thermotogati</taxon>
        <taxon>Deinococcota</taxon>
        <taxon>Deinococci</taxon>
        <taxon>Deinococcales</taxon>
        <taxon>Deinococcaceae</taxon>
        <taxon>Deinococcus</taxon>
    </lineage>
</organism>
<keyword evidence="2" id="KW-1185">Reference proteome</keyword>
<gene>
    <name evidence="1" type="ORF">CBQ26_00605</name>
</gene>
<dbReference type="AlphaFoldDB" id="A0A246BTL2"/>
<sequence length="366" mass="39718">MPKIKKINDLTLALKADAHAERRTFAQQIQHLADNGEIDSSLYDPATRDSTGASVAAWKQVMVRGAGLEPRGRHAAATVNDAFFRQEDNRILFPLYIEERYREVGRDSRNGLTLADVVTDTQPVEASVVNTQLLSFQDDENADLARVAEGAEYPVLTITQGDAVVRLFKCGGRLEASLEAILNASLSTFDRWLLKVRRQADRNKIRKALDILKNGDGNNNAAPNVNAAGATLTAADFVALLMKAEEYGAEPTILTGATAALGQALSMDVVTGTGSTAAAADFRDTGTFPTLFGMRPKLPPQRSVLTGTDQLLAIDPAAALTMHYDPRFDLVRYEDIIRRDLQAVQITEMLGFSKPDTGAATTLTLQ</sequence>